<keyword evidence="4" id="KW-1185">Reference proteome</keyword>
<dbReference type="Proteomes" id="UP000606889">
    <property type="component" value="Unassembled WGS sequence"/>
</dbReference>
<keyword evidence="1" id="KW-0812">Transmembrane</keyword>
<evidence type="ECO:0000259" key="2">
    <source>
        <dbReference type="Pfam" id="PF14317"/>
    </source>
</evidence>
<evidence type="ECO:0000256" key="1">
    <source>
        <dbReference type="SAM" id="Phobius"/>
    </source>
</evidence>
<dbReference type="RefSeq" id="WP_186858117.1">
    <property type="nucleotide sequence ID" value="NZ_JACOON010000005.1"/>
</dbReference>
<reference evidence="3 4" key="1">
    <citation type="submission" date="2020-08" db="EMBL/GenBank/DDBJ databases">
        <title>Genome public.</title>
        <authorList>
            <person name="Liu C."/>
            <person name="Sun Q."/>
        </authorList>
    </citation>
    <scope>NUCLEOTIDE SEQUENCE [LARGE SCALE GENOMIC DNA]</scope>
    <source>
        <strain evidence="3 4">NSJ-35</strain>
    </source>
</reference>
<sequence>MEKFKFTTKTNYEVFRDYWMFTLFEKRGANGSRSGFVKYMTVLIVIVAALAVLCVCNAALMGNALGLIPLILLIGIGAALVSALVTATKSQPKRQYKLVQEAVESPQNYIFTEERMEVREYIPEEDRESLAEFPYEKIISGYETQKAFYLFISETEAFLIPKDQLGEIHPKALEAFLAEKLNGRFSVSKKS</sequence>
<dbReference type="Pfam" id="PF14317">
    <property type="entry name" value="YcxB"/>
    <property type="match status" value="1"/>
</dbReference>
<evidence type="ECO:0000313" key="3">
    <source>
        <dbReference type="EMBL" id="MBC5648616.1"/>
    </source>
</evidence>
<name>A0ABR7EFU4_9FIRM</name>
<comment type="caution">
    <text evidence="3">The sequence shown here is derived from an EMBL/GenBank/DDBJ whole genome shotgun (WGS) entry which is preliminary data.</text>
</comment>
<accession>A0ABR7EFU4</accession>
<feature type="transmembrane region" description="Helical" evidence="1">
    <location>
        <begin position="36"/>
        <end position="60"/>
    </location>
</feature>
<feature type="transmembrane region" description="Helical" evidence="1">
    <location>
        <begin position="66"/>
        <end position="87"/>
    </location>
</feature>
<keyword evidence="1" id="KW-0472">Membrane</keyword>
<evidence type="ECO:0000313" key="4">
    <source>
        <dbReference type="Proteomes" id="UP000606889"/>
    </source>
</evidence>
<organism evidence="3 4">
    <name type="scientific">Christensenella tenuis</name>
    <dbReference type="NCBI Taxonomy" id="2763033"/>
    <lineage>
        <taxon>Bacteria</taxon>
        <taxon>Bacillati</taxon>
        <taxon>Bacillota</taxon>
        <taxon>Clostridia</taxon>
        <taxon>Christensenellales</taxon>
        <taxon>Christensenellaceae</taxon>
        <taxon>Christensenella</taxon>
    </lineage>
</organism>
<gene>
    <name evidence="3" type="ORF">H8S18_09725</name>
</gene>
<dbReference type="InterPro" id="IPR025588">
    <property type="entry name" value="YcxB-like_C"/>
</dbReference>
<protein>
    <submittedName>
        <fullName evidence="3">YcxB family protein</fullName>
    </submittedName>
</protein>
<proteinExistence type="predicted"/>
<feature type="domain" description="YcxB-like C-terminal" evidence="2">
    <location>
        <begin position="126"/>
        <end position="176"/>
    </location>
</feature>
<keyword evidence="1" id="KW-1133">Transmembrane helix</keyword>
<dbReference type="EMBL" id="JACOON010000005">
    <property type="protein sequence ID" value="MBC5648616.1"/>
    <property type="molecule type" value="Genomic_DNA"/>
</dbReference>